<evidence type="ECO:0000256" key="4">
    <source>
        <dbReference type="ARBA" id="ARBA00023136"/>
    </source>
</evidence>
<dbReference type="PANTHER" id="PTHR13396:SF5">
    <property type="entry name" value="NEDD4 FAMILY INTERACTING PROTEIN"/>
    <property type="match status" value="1"/>
</dbReference>
<dbReference type="eggNOG" id="KOG4812">
    <property type="taxonomic scope" value="Eukaryota"/>
</dbReference>
<dbReference type="Pfam" id="PF10176">
    <property type="entry name" value="NEDD4_Bsd2"/>
    <property type="match status" value="1"/>
</dbReference>
<dbReference type="GO" id="GO:0048471">
    <property type="term" value="C:perinuclear region of cytoplasm"/>
    <property type="evidence" value="ECO:0007669"/>
    <property type="project" value="TreeGrafter"/>
</dbReference>
<dbReference type="EMBL" id="CH981526">
    <property type="protein sequence ID" value="EDK44460.1"/>
    <property type="molecule type" value="Genomic_DNA"/>
</dbReference>
<comment type="subcellular location">
    <subcellularLocation>
        <location evidence="1">Membrane</location>
        <topology evidence="1">Multi-pass membrane protein</topology>
    </subcellularLocation>
</comment>
<name>A5DZ52_LODEL</name>
<evidence type="ECO:0000256" key="1">
    <source>
        <dbReference type="ARBA" id="ARBA00004141"/>
    </source>
</evidence>
<dbReference type="GO" id="GO:0016020">
    <property type="term" value="C:membrane"/>
    <property type="evidence" value="ECO:0007669"/>
    <property type="project" value="UniProtKB-SubCell"/>
</dbReference>
<dbReference type="STRING" id="379508.A5DZ52"/>
<dbReference type="VEuPathDB" id="FungiDB:LELG_02639"/>
<dbReference type="PANTHER" id="PTHR13396">
    <property type="entry name" value="NEDD4 FAMILY INTERACTING PROTEIN 1/2"/>
    <property type="match status" value="1"/>
</dbReference>
<evidence type="ECO:0000313" key="7">
    <source>
        <dbReference type="EMBL" id="EDK44460.1"/>
    </source>
</evidence>
<sequence>MERNVPGRFIGQGTDGVFQNLMAKPDTAEALLQQERELHPPTYEEASQDASPEYWESTMISPMYDDEVFVQGLPVGNIANFVWNALVTVAFQFVGFILCYLLHTSHAAKQGSRFGLGANLILYGWNIIPMNMGNPNELPKKIVIEDPNEFDIDRNARLMGKVDAYTAGGVFSQTQNIDDSVGGADSNGGNHGSAPYVAYALIAFGLFIIVKSVIDFYKIKQLEKSILQPSSGTTVVNSLTGHVENDEETSNERTTAQTSN</sequence>
<dbReference type="KEGG" id="lel:PVL30_003487"/>
<dbReference type="HOGENOM" id="CLU_041193_1_0_1"/>
<reference evidence="7 8" key="1">
    <citation type="journal article" date="2009" name="Nature">
        <title>Evolution of pathogenicity and sexual reproduction in eight Candida genomes.</title>
        <authorList>
            <person name="Butler G."/>
            <person name="Rasmussen M.D."/>
            <person name="Lin M.F."/>
            <person name="Santos M.A."/>
            <person name="Sakthikumar S."/>
            <person name="Munro C.A."/>
            <person name="Rheinbay E."/>
            <person name="Grabherr M."/>
            <person name="Forche A."/>
            <person name="Reedy J.L."/>
            <person name="Agrafioti I."/>
            <person name="Arnaud M.B."/>
            <person name="Bates S."/>
            <person name="Brown A.J."/>
            <person name="Brunke S."/>
            <person name="Costanzo M.C."/>
            <person name="Fitzpatrick D.A."/>
            <person name="de Groot P.W."/>
            <person name="Harris D."/>
            <person name="Hoyer L.L."/>
            <person name="Hube B."/>
            <person name="Klis F.M."/>
            <person name="Kodira C."/>
            <person name="Lennard N."/>
            <person name="Logue M.E."/>
            <person name="Martin R."/>
            <person name="Neiman A.M."/>
            <person name="Nikolaou E."/>
            <person name="Quail M.A."/>
            <person name="Quinn J."/>
            <person name="Santos M.C."/>
            <person name="Schmitzberger F.F."/>
            <person name="Sherlock G."/>
            <person name="Shah P."/>
            <person name="Silverstein K.A."/>
            <person name="Skrzypek M.S."/>
            <person name="Soll D."/>
            <person name="Staggs R."/>
            <person name="Stansfield I."/>
            <person name="Stumpf M.P."/>
            <person name="Sudbery P.E."/>
            <person name="Srikantha T."/>
            <person name="Zeng Q."/>
            <person name="Berman J."/>
            <person name="Berriman M."/>
            <person name="Heitman J."/>
            <person name="Gow N.A."/>
            <person name="Lorenz M.C."/>
            <person name="Birren B.W."/>
            <person name="Kellis M."/>
            <person name="Cuomo C.A."/>
        </authorList>
    </citation>
    <scope>NUCLEOTIDE SEQUENCE [LARGE SCALE GENOMIC DNA]</scope>
    <source>
        <strain evidence="8">ATCC 11503 / BCRC 21390 / CBS 2605 / JCM 1781 / NBRC 1676 / NRRL YB-4239</strain>
    </source>
</reference>
<dbReference type="GO" id="GO:0030001">
    <property type="term" value="P:metal ion transport"/>
    <property type="evidence" value="ECO:0007669"/>
    <property type="project" value="InterPro"/>
</dbReference>
<protein>
    <recommendedName>
        <fullName evidence="9">Metal homeostatis protein BSD2</fullName>
    </recommendedName>
</protein>
<dbReference type="FunCoup" id="A5DZ52">
    <property type="interactions" value="43"/>
</dbReference>
<dbReference type="InParanoid" id="A5DZ52"/>
<keyword evidence="2 6" id="KW-0812">Transmembrane</keyword>
<organism evidence="7 8">
    <name type="scientific">Lodderomyces elongisporus (strain ATCC 11503 / CBS 2605 / JCM 1781 / NBRC 1676 / NRRL YB-4239)</name>
    <name type="common">Yeast</name>
    <name type="synonym">Saccharomyces elongisporus</name>
    <dbReference type="NCBI Taxonomy" id="379508"/>
    <lineage>
        <taxon>Eukaryota</taxon>
        <taxon>Fungi</taxon>
        <taxon>Dikarya</taxon>
        <taxon>Ascomycota</taxon>
        <taxon>Saccharomycotina</taxon>
        <taxon>Pichiomycetes</taxon>
        <taxon>Debaryomycetaceae</taxon>
        <taxon>Candida/Lodderomyces clade</taxon>
        <taxon>Lodderomyces</taxon>
    </lineage>
</organism>
<dbReference type="GO" id="GO:0005783">
    <property type="term" value="C:endoplasmic reticulum"/>
    <property type="evidence" value="ECO:0007669"/>
    <property type="project" value="TreeGrafter"/>
</dbReference>
<accession>A5DZ52</accession>
<feature type="region of interest" description="Disordered" evidence="5">
    <location>
        <begin position="241"/>
        <end position="260"/>
    </location>
</feature>
<gene>
    <name evidence="7" type="ORF">LELG_02639</name>
</gene>
<keyword evidence="4 6" id="KW-0472">Membrane</keyword>
<dbReference type="Proteomes" id="UP000001996">
    <property type="component" value="Unassembled WGS sequence"/>
</dbReference>
<dbReference type="CDD" id="cd22212">
    <property type="entry name" value="NDFIP-like"/>
    <property type="match status" value="1"/>
</dbReference>
<evidence type="ECO:0000256" key="5">
    <source>
        <dbReference type="SAM" id="MobiDB-lite"/>
    </source>
</evidence>
<dbReference type="OrthoDB" id="10003116at2759"/>
<feature type="transmembrane region" description="Helical" evidence="6">
    <location>
        <begin position="196"/>
        <end position="214"/>
    </location>
</feature>
<dbReference type="GO" id="GO:0031398">
    <property type="term" value="P:positive regulation of protein ubiquitination"/>
    <property type="evidence" value="ECO:0007669"/>
    <property type="project" value="TreeGrafter"/>
</dbReference>
<dbReference type="GO" id="GO:0005794">
    <property type="term" value="C:Golgi apparatus"/>
    <property type="evidence" value="ECO:0007669"/>
    <property type="project" value="TreeGrafter"/>
</dbReference>
<evidence type="ECO:0000256" key="6">
    <source>
        <dbReference type="SAM" id="Phobius"/>
    </source>
</evidence>
<dbReference type="GO" id="GO:0007034">
    <property type="term" value="P:vacuolar transport"/>
    <property type="evidence" value="ECO:0007669"/>
    <property type="project" value="InterPro"/>
</dbReference>
<keyword evidence="8" id="KW-1185">Reference proteome</keyword>
<evidence type="ECO:0000256" key="3">
    <source>
        <dbReference type="ARBA" id="ARBA00022989"/>
    </source>
</evidence>
<dbReference type="AlphaFoldDB" id="A5DZ52"/>
<evidence type="ECO:0000313" key="8">
    <source>
        <dbReference type="Proteomes" id="UP000001996"/>
    </source>
</evidence>
<feature type="transmembrane region" description="Helical" evidence="6">
    <location>
        <begin position="81"/>
        <end position="102"/>
    </location>
</feature>
<dbReference type="OMA" id="PYWDTTM"/>
<proteinExistence type="predicted"/>
<dbReference type="GO" id="GO:0006511">
    <property type="term" value="P:ubiquitin-dependent protein catabolic process"/>
    <property type="evidence" value="ECO:0007669"/>
    <property type="project" value="TreeGrafter"/>
</dbReference>
<evidence type="ECO:0000256" key="2">
    <source>
        <dbReference type="ARBA" id="ARBA00022692"/>
    </source>
</evidence>
<dbReference type="GeneID" id="5233357"/>
<evidence type="ECO:0008006" key="9">
    <source>
        <dbReference type="Google" id="ProtNLM"/>
    </source>
</evidence>
<feature type="transmembrane region" description="Helical" evidence="6">
    <location>
        <begin position="114"/>
        <end position="132"/>
    </location>
</feature>
<dbReference type="InterPro" id="IPR019325">
    <property type="entry name" value="NEDD4/Bsd2"/>
</dbReference>
<keyword evidence="3 6" id="KW-1133">Transmembrane helix</keyword>